<evidence type="ECO:0000259" key="7">
    <source>
        <dbReference type="Pfam" id="PF14322"/>
    </source>
</evidence>
<dbReference type="RefSeq" id="WP_205095341.1">
    <property type="nucleotide sequence ID" value="NZ_CAWVFH010000005.1"/>
</dbReference>
<dbReference type="InterPro" id="IPR011990">
    <property type="entry name" value="TPR-like_helical_dom_sf"/>
</dbReference>
<protein>
    <submittedName>
        <fullName evidence="8">RagB/SusD family nutrient uptake outer membrane protein</fullName>
    </submittedName>
</protein>
<proteinExistence type="inferred from homology"/>
<feature type="domain" description="SusD-like N-terminal" evidence="7">
    <location>
        <begin position="49"/>
        <end position="231"/>
    </location>
</feature>
<accession>A0ABS2E0S3</accession>
<evidence type="ECO:0000259" key="6">
    <source>
        <dbReference type="Pfam" id="PF07980"/>
    </source>
</evidence>
<feature type="domain" description="RagB/SusD" evidence="6">
    <location>
        <begin position="390"/>
        <end position="550"/>
    </location>
</feature>
<name>A0ABS2E0S3_9BACT</name>
<dbReference type="Pfam" id="PF07980">
    <property type="entry name" value="SusD_RagB"/>
    <property type="match status" value="1"/>
</dbReference>
<evidence type="ECO:0000256" key="1">
    <source>
        <dbReference type="ARBA" id="ARBA00004442"/>
    </source>
</evidence>
<evidence type="ECO:0000256" key="5">
    <source>
        <dbReference type="ARBA" id="ARBA00023237"/>
    </source>
</evidence>
<reference evidence="8 9" key="1">
    <citation type="journal article" date="2021" name="Sci. Rep.">
        <title>The distribution of antibiotic resistance genes in chicken gut microbiota commensals.</title>
        <authorList>
            <person name="Juricova H."/>
            <person name="Matiasovicova J."/>
            <person name="Kubasova T."/>
            <person name="Cejkova D."/>
            <person name="Rychlik I."/>
        </authorList>
    </citation>
    <scope>NUCLEOTIDE SEQUENCE [LARGE SCALE GENOMIC DNA]</scope>
    <source>
        <strain evidence="8 9">An772</strain>
    </source>
</reference>
<evidence type="ECO:0000313" key="8">
    <source>
        <dbReference type="EMBL" id="MBM6735189.1"/>
    </source>
</evidence>
<evidence type="ECO:0000256" key="2">
    <source>
        <dbReference type="ARBA" id="ARBA00006275"/>
    </source>
</evidence>
<dbReference type="SUPFAM" id="SSF48452">
    <property type="entry name" value="TPR-like"/>
    <property type="match status" value="1"/>
</dbReference>
<evidence type="ECO:0000313" key="9">
    <source>
        <dbReference type="Proteomes" id="UP000766986"/>
    </source>
</evidence>
<comment type="subcellular location">
    <subcellularLocation>
        <location evidence="1">Cell outer membrane</location>
    </subcellularLocation>
</comment>
<gene>
    <name evidence="8" type="ORF">H7U35_08145</name>
</gene>
<keyword evidence="3" id="KW-0732">Signal</keyword>
<dbReference type="EMBL" id="JACLYZ010000015">
    <property type="protein sequence ID" value="MBM6735189.1"/>
    <property type="molecule type" value="Genomic_DNA"/>
</dbReference>
<evidence type="ECO:0000256" key="3">
    <source>
        <dbReference type="ARBA" id="ARBA00022729"/>
    </source>
</evidence>
<organism evidence="8 9">
    <name type="scientific">Mediterranea massiliensis</name>
    <dbReference type="NCBI Taxonomy" id="1841865"/>
    <lineage>
        <taxon>Bacteria</taxon>
        <taxon>Pseudomonadati</taxon>
        <taxon>Bacteroidota</taxon>
        <taxon>Bacteroidia</taxon>
        <taxon>Bacteroidales</taxon>
        <taxon>Bacteroidaceae</taxon>
        <taxon>Mediterranea</taxon>
    </lineage>
</organism>
<keyword evidence="5" id="KW-0998">Cell outer membrane</keyword>
<evidence type="ECO:0000256" key="4">
    <source>
        <dbReference type="ARBA" id="ARBA00023136"/>
    </source>
</evidence>
<dbReference type="CDD" id="cd08977">
    <property type="entry name" value="SusD"/>
    <property type="match status" value="1"/>
</dbReference>
<sequence length="550" mass="63927">MKTSCLNNIKQFLLLTSILLTINSCSDFLSEKTYDFYAEEDFYSNISELELAVNGAFEVLSQKMTYGHFMLVTDCDTDLSHIKGSGTGQTARDLGHYNIYTAHTWIQEAWMYYYSGIDRVNRIMKNAERVALPDEQAIADYNRLIAEAKFLRAICYFDLVRMWGDVPFKLTASNKTENFCVEKMDREIVYDQIIKDFEEAAAFLPWHDEVTQYEGRPTKGAALGLLARSYLYRAGYSLRQNGEMERPNNYMDYYKKVKEVCAQIIESHHHTLNDSYERVFRNVCENIMDPSEVMYEVQFYNPSGEDEHSSKIGSYNSPEIDRNSSYGLGNSFIKTTHFAYDLYEVGDLRRETAIATFKIDAQDNVIEIPRNQSYTWAPGKWRRNWIPGPPKDLENMDINFILLRYSDILLMYAEAVNEVEGHLDDLGLECLNQVRRRAYGFPPMIANTEIDFSTTDFASPQDVRDYIMLERARELCFEGFRRFDLIRWNKLAEVLATFADKFNAAVNDGTLKNYVWAAGNYFQAGKHELYPIPEYEIRETKGTLKQNPRY</sequence>
<dbReference type="Proteomes" id="UP000766986">
    <property type="component" value="Unassembled WGS sequence"/>
</dbReference>
<dbReference type="Pfam" id="PF14322">
    <property type="entry name" value="SusD-like_3"/>
    <property type="match status" value="1"/>
</dbReference>
<comment type="similarity">
    <text evidence="2">Belongs to the SusD family.</text>
</comment>
<comment type="caution">
    <text evidence="8">The sequence shown here is derived from an EMBL/GenBank/DDBJ whole genome shotgun (WGS) entry which is preliminary data.</text>
</comment>
<dbReference type="InterPro" id="IPR012944">
    <property type="entry name" value="SusD_RagB_dom"/>
</dbReference>
<keyword evidence="4" id="KW-0472">Membrane</keyword>
<keyword evidence="9" id="KW-1185">Reference proteome</keyword>
<dbReference type="Gene3D" id="1.25.40.390">
    <property type="match status" value="1"/>
</dbReference>
<dbReference type="InterPro" id="IPR033985">
    <property type="entry name" value="SusD-like_N"/>
</dbReference>